<evidence type="ECO:0000313" key="2">
    <source>
        <dbReference type="Proteomes" id="UP001371456"/>
    </source>
</evidence>
<comment type="caution">
    <text evidence="1">The sequence shown here is derived from an EMBL/GenBank/DDBJ whole genome shotgun (WGS) entry which is preliminary data.</text>
</comment>
<dbReference type="Proteomes" id="UP001371456">
    <property type="component" value="Unassembled WGS sequence"/>
</dbReference>
<reference evidence="1 2" key="1">
    <citation type="submission" date="2024-02" db="EMBL/GenBank/DDBJ databases">
        <title>de novo genome assembly of Solanum bulbocastanum strain 11H21.</title>
        <authorList>
            <person name="Hosaka A.J."/>
        </authorList>
    </citation>
    <scope>NUCLEOTIDE SEQUENCE [LARGE SCALE GENOMIC DNA]</scope>
    <source>
        <tissue evidence="1">Young leaves</tissue>
    </source>
</reference>
<name>A0AAN8YNN7_SOLBU</name>
<keyword evidence="2" id="KW-1185">Reference proteome</keyword>
<accession>A0AAN8YNN7</accession>
<evidence type="ECO:0000313" key="1">
    <source>
        <dbReference type="EMBL" id="KAK6804268.1"/>
    </source>
</evidence>
<gene>
    <name evidence="1" type="ORF">RDI58_002052</name>
</gene>
<organism evidence="1 2">
    <name type="scientific">Solanum bulbocastanum</name>
    <name type="common">Wild potato</name>
    <dbReference type="NCBI Taxonomy" id="147425"/>
    <lineage>
        <taxon>Eukaryota</taxon>
        <taxon>Viridiplantae</taxon>
        <taxon>Streptophyta</taxon>
        <taxon>Embryophyta</taxon>
        <taxon>Tracheophyta</taxon>
        <taxon>Spermatophyta</taxon>
        <taxon>Magnoliopsida</taxon>
        <taxon>eudicotyledons</taxon>
        <taxon>Gunneridae</taxon>
        <taxon>Pentapetalae</taxon>
        <taxon>asterids</taxon>
        <taxon>lamiids</taxon>
        <taxon>Solanales</taxon>
        <taxon>Solanaceae</taxon>
        <taxon>Solanoideae</taxon>
        <taxon>Solaneae</taxon>
        <taxon>Solanum</taxon>
    </lineage>
</organism>
<dbReference type="AlphaFoldDB" id="A0AAN8YNN7"/>
<sequence>MATKSRGGWLLNLMCKQHNKR</sequence>
<protein>
    <submittedName>
        <fullName evidence="1">Uncharacterized protein</fullName>
    </submittedName>
</protein>
<proteinExistence type="predicted"/>
<dbReference type="EMBL" id="JBANQN010000001">
    <property type="protein sequence ID" value="KAK6804268.1"/>
    <property type="molecule type" value="Genomic_DNA"/>
</dbReference>